<evidence type="ECO:0000256" key="3">
    <source>
        <dbReference type="ARBA" id="ARBA00022989"/>
    </source>
</evidence>
<keyword evidence="2 5" id="KW-0812">Transmembrane</keyword>
<evidence type="ECO:0000313" key="8">
    <source>
        <dbReference type="Proteomes" id="UP000484255"/>
    </source>
</evidence>
<comment type="caution">
    <text evidence="7">The sequence shown here is derived from an EMBL/GenBank/DDBJ whole genome shotgun (WGS) entry which is preliminary data.</text>
</comment>
<keyword evidence="3 5" id="KW-1133">Transmembrane helix</keyword>
<dbReference type="RefSeq" id="WP_163455680.1">
    <property type="nucleotide sequence ID" value="NZ_JAAGOH010000001.1"/>
</dbReference>
<protein>
    <submittedName>
        <fullName evidence="7">DUF1232 domain-containing protein</fullName>
    </submittedName>
</protein>
<sequence>MTPRWWRWWQRVSAPGLALKVMALWKLAHHGHTPRGVRWLAFLVLAYALSPLDLVPDFIPLLGQLDDLLIIPLGILLVVRLTPRPLWQECLAQAQAHIGRLPHFFRGVWLVILTWLLLLAALAYWLWGLAASAWGG</sequence>
<evidence type="ECO:0000256" key="4">
    <source>
        <dbReference type="ARBA" id="ARBA00023136"/>
    </source>
</evidence>
<dbReference type="GO" id="GO:0012505">
    <property type="term" value="C:endomembrane system"/>
    <property type="evidence" value="ECO:0007669"/>
    <property type="project" value="UniProtKB-SubCell"/>
</dbReference>
<dbReference type="InterPro" id="IPR010652">
    <property type="entry name" value="DUF1232"/>
</dbReference>
<comment type="subcellular location">
    <subcellularLocation>
        <location evidence="1">Endomembrane system</location>
        <topology evidence="1">Multi-pass membrane protein</topology>
    </subcellularLocation>
</comment>
<dbReference type="EMBL" id="JAAGOH010000001">
    <property type="protein sequence ID" value="NDY89831.1"/>
    <property type="molecule type" value="Genomic_DNA"/>
</dbReference>
<name>A0A7C9PEU8_9BURK</name>
<feature type="domain" description="DUF1232" evidence="6">
    <location>
        <begin position="38"/>
        <end position="73"/>
    </location>
</feature>
<keyword evidence="8" id="KW-1185">Reference proteome</keyword>
<feature type="transmembrane region" description="Helical" evidence="5">
    <location>
        <begin position="108"/>
        <end position="127"/>
    </location>
</feature>
<dbReference type="AlphaFoldDB" id="A0A7C9PEU8"/>
<reference evidence="7 8" key="1">
    <citation type="submission" date="2020-02" db="EMBL/GenBank/DDBJ databases">
        <title>Ideonella bacterium strain TBM-1.</title>
        <authorList>
            <person name="Chen W.-M."/>
        </authorList>
    </citation>
    <scope>NUCLEOTIDE SEQUENCE [LARGE SCALE GENOMIC DNA]</scope>
    <source>
        <strain evidence="7 8">TBM-1</strain>
    </source>
</reference>
<keyword evidence="4 5" id="KW-0472">Membrane</keyword>
<accession>A0A7C9PEU8</accession>
<evidence type="ECO:0000256" key="1">
    <source>
        <dbReference type="ARBA" id="ARBA00004127"/>
    </source>
</evidence>
<gene>
    <name evidence="7" type="ORF">G3A44_01335</name>
</gene>
<evidence type="ECO:0000256" key="5">
    <source>
        <dbReference type="SAM" id="Phobius"/>
    </source>
</evidence>
<dbReference type="Proteomes" id="UP000484255">
    <property type="component" value="Unassembled WGS sequence"/>
</dbReference>
<proteinExistence type="predicted"/>
<organism evidence="7 8">
    <name type="scientific">Ideonella livida</name>
    <dbReference type="NCBI Taxonomy" id="2707176"/>
    <lineage>
        <taxon>Bacteria</taxon>
        <taxon>Pseudomonadati</taxon>
        <taxon>Pseudomonadota</taxon>
        <taxon>Betaproteobacteria</taxon>
        <taxon>Burkholderiales</taxon>
        <taxon>Sphaerotilaceae</taxon>
        <taxon>Ideonella</taxon>
    </lineage>
</organism>
<evidence type="ECO:0000259" key="6">
    <source>
        <dbReference type="Pfam" id="PF06803"/>
    </source>
</evidence>
<evidence type="ECO:0000313" key="7">
    <source>
        <dbReference type="EMBL" id="NDY89831.1"/>
    </source>
</evidence>
<dbReference type="Pfam" id="PF06803">
    <property type="entry name" value="DUF1232"/>
    <property type="match status" value="1"/>
</dbReference>
<evidence type="ECO:0000256" key="2">
    <source>
        <dbReference type="ARBA" id="ARBA00022692"/>
    </source>
</evidence>